<dbReference type="OrthoDB" id="9801609at2"/>
<dbReference type="GO" id="GO:0016740">
    <property type="term" value="F:transferase activity"/>
    <property type="evidence" value="ECO:0007669"/>
    <property type="project" value="UniProtKB-KW"/>
</dbReference>
<dbReference type="EMBL" id="QYUK01000011">
    <property type="protein sequence ID" value="RJF86449.1"/>
    <property type="molecule type" value="Genomic_DNA"/>
</dbReference>
<organism evidence="1 2">
    <name type="scientific">Oleomonas cavernae</name>
    <dbReference type="NCBI Taxonomy" id="2320859"/>
    <lineage>
        <taxon>Bacteria</taxon>
        <taxon>Pseudomonadati</taxon>
        <taxon>Pseudomonadota</taxon>
        <taxon>Alphaproteobacteria</taxon>
        <taxon>Acetobacterales</taxon>
        <taxon>Acetobacteraceae</taxon>
        <taxon>Oleomonas</taxon>
    </lineage>
</organism>
<reference evidence="1 2" key="1">
    <citation type="submission" date="2018-09" db="EMBL/GenBank/DDBJ databases">
        <authorList>
            <person name="Zhu H."/>
        </authorList>
    </citation>
    <scope>NUCLEOTIDE SEQUENCE [LARGE SCALE GENOMIC DNA]</scope>
    <source>
        <strain evidence="1 2">K1W22B-8</strain>
    </source>
</reference>
<comment type="caution">
    <text evidence="1">The sequence shown here is derived from an EMBL/GenBank/DDBJ whole genome shotgun (WGS) entry which is preliminary data.</text>
</comment>
<dbReference type="Pfam" id="PF13692">
    <property type="entry name" value="Glyco_trans_1_4"/>
    <property type="match status" value="1"/>
</dbReference>
<keyword evidence="2" id="KW-1185">Reference proteome</keyword>
<dbReference type="Proteomes" id="UP000284605">
    <property type="component" value="Unassembled WGS sequence"/>
</dbReference>
<dbReference type="AlphaFoldDB" id="A0A418W8V5"/>
<dbReference type="SUPFAM" id="SSF53756">
    <property type="entry name" value="UDP-Glycosyltransferase/glycogen phosphorylase"/>
    <property type="match status" value="1"/>
</dbReference>
<keyword evidence="1" id="KW-0808">Transferase</keyword>
<accession>A0A418W8V5</accession>
<evidence type="ECO:0000313" key="1">
    <source>
        <dbReference type="EMBL" id="RJF86449.1"/>
    </source>
</evidence>
<gene>
    <name evidence="1" type="ORF">D3874_04915</name>
</gene>
<sequence>MYTLLTPWPPQRNGIADYARELVAEGTTSVRLISEAIRPAKIADRVVAIDERTFLNDPGRRRLYHFGNNSDHTHLVPLFLRHPGHVVLHDPSLHYLAECVDRQIPGFFDAMLTADSSVDIASLRRCWRGGLKAPMDYNELRCLAWLKSATSIIVHSEFARRSVTPLLPGVPVNVVPHFAYLRRGIGDWRSRRTDARTRLGYSSNQFLIVTFGFVTRNKQYDSIVRAISRLEIGKRNKISYVIAGEINTGQFDLMSSLGGLDTSVVELRGYVPLSVADDLMDAADLVMNLRYPTYGESSGAVARAQGAGAAIAVSDIGGFSEIPADTCFHLPARPDVSHAVAALIDRTFDDPNVVAQVRDRAWAHANGVLSPKRCSAAYEEIIYG</sequence>
<name>A0A418W8V5_9PROT</name>
<proteinExistence type="predicted"/>
<protein>
    <submittedName>
        <fullName evidence="1">Glycosyltransferase</fullName>
    </submittedName>
</protein>
<dbReference type="Gene3D" id="3.40.50.2000">
    <property type="entry name" value="Glycogen Phosphorylase B"/>
    <property type="match status" value="2"/>
</dbReference>
<dbReference type="RefSeq" id="WP_119777087.1">
    <property type="nucleotide sequence ID" value="NZ_QYUK01000011.1"/>
</dbReference>
<evidence type="ECO:0000313" key="2">
    <source>
        <dbReference type="Proteomes" id="UP000284605"/>
    </source>
</evidence>